<dbReference type="GO" id="GO:0006364">
    <property type="term" value="P:rRNA processing"/>
    <property type="evidence" value="ECO:0007669"/>
    <property type="project" value="UniProtKB-KW"/>
</dbReference>
<evidence type="ECO:0000256" key="4">
    <source>
        <dbReference type="ARBA" id="ARBA00023242"/>
    </source>
</evidence>
<evidence type="ECO:0000256" key="1">
    <source>
        <dbReference type="ARBA" id="ARBA00004604"/>
    </source>
</evidence>
<dbReference type="Pfam" id="PF00575">
    <property type="entry name" value="S1"/>
    <property type="match status" value="4"/>
</dbReference>
<evidence type="ECO:0000256" key="5">
    <source>
        <dbReference type="SAM" id="MobiDB-lite"/>
    </source>
</evidence>
<feature type="compositionally biased region" description="Basic and acidic residues" evidence="5">
    <location>
        <begin position="1496"/>
        <end position="1508"/>
    </location>
</feature>
<protein>
    <recommendedName>
        <fullName evidence="6">S1 motif domain-containing protein</fullName>
    </recommendedName>
</protein>
<dbReference type="Gene3D" id="1.25.40.10">
    <property type="entry name" value="Tetratricopeptide repeat domain"/>
    <property type="match status" value="2"/>
</dbReference>
<feature type="compositionally biased region" description="Polar residues" evidence="5">
    <location>
        <begin position="52"/>
        <end position="61"/>
    </location>
</feature>
<dbReference type="InterPro" id="IPR057301">
    <property type="entry name" value="Rrp5_OB_4th"/>
</dbReference>
<dbReference type="InterPro" id="IPR045209">
    <property type="entry name" value="Rrp5"/>
</dbReference>
<evidence type="ECO:0000259" key="6">
    <source>
        <dbReference type="PROSITE" id="PS50126"/>
    </source>
</evidence>
<evidence type="ECO:0000313" key="7">
    <source>
        <dbReference type="EMBL" id="KIW00070.1"/>
    </source>
</evidence>
<feature type="compositionally biased region" description="Basic residues" evidence="5">
    <location>
        <begin position="122"/>
        <end position="137"/>
    </location>
</feature>
<dbReference type="HOGENOM" id="CLU_000845_0_0_1"/>
<dbReference type="InterPro" id="IPR048059">
    <property type="entry name" value="Rrp5_S1_rpt_hs1_sc1"/>
</dbReference>
<feature type="domain" description="S1 motif" evidence="6">
    <location>
        <begin position="1058"/>
        <end position="1126"/>
    </location>
</feature>
<dbReference type="Pfam" id="PF23459">
    <property type="entry name" value="S1_RRP5"/>
    <property type="match status" value="1"/>
</dbReference>
<dbReference type="GO" id="GO:0003723">
    <property type="term" value="F:RNA binding"/>
    <property type="evidence" value="ECO:0007669"/>
    <property type="project" value="TreeGrafter"/>
</dbReference>
<dbReference type="InterPro" id="IPR057302">
    <property type="entry name" value="Rrp5_S1"/>
</dbReference>
<feature type="domain" description="S1 motif" evidence="6">
    <location>
        <begin position="840"/>
        <end position="911"/>
    </location>
</feature>
<feature type="domain" description="S1 motif" evidence="6">
    <location>
        <begin position="1235"/>
        <end position="1304"/>
    </location>
</feature>
<dbReference type="InterPro" id="IPR003029">
    <property type="entry name" value="S1_domain"/>
</dbReference>
<dbReference type="FunFam" id="2.40.50.140:FF:000279">
    <property type="entry name" value="rRNA biogenesis protein rrp5"/>
    <property type="match status" value="1"/>
</dbReference>
<dbReference type="SUPFAM" id="SSF50249">
    <property type="entry name" value="Nucleic acid-binding proteins"/>
    <property type="match status" value="11"/>
</dbReference>
<feature type="domain" description="S1 motif" evidence="6">
    <location>
        <begin position="472"/>
        <end position="546"/>
    </location>
</feature>
<feature type="region of interest" description="Disordered" evidence="5">
    <location>
        <begin position="96"/>
        <end position="115"/>
    </location>
</feature>
<feature type="region of interest" description="Disordered" evidence="5">
    <location>
        <begin position="1409"/>
        <end position="1443"/>
    </location>
</feature>
<gene>
    <name evidence="7" type="ORF">PV09_08413</name>
</gene>
<dbReference type="GO" id="GO:0032040">
    <property type="term" value="C:small-subunit processome"/>
    <property type="evidence" value="ECO:0007669"/>
    <property type="project" value="TreeGrafter"/>
</dbReference>
<dbReference type="InParanoid" id="A0A0D2A193"/>
<dbReference type="SMART" id="SM00386">
    <property type="entry name" value="HAT"/>
    <property type="match status" value="5"/>
</dbReference>
<reference evidence="7 8" key="1">
    <citation type="submission" date="2015-01" db="EMBL/GenBank/DDBJ databases">
        <title>The Genome Sequence of Ochroconis gallopava CBS43764.</title>
        <authorList>
            <consortium name="The Broad Institute Genomics Platform"/>
            <person name="Cuomo C."/>
            <person name="de Hoog S."/>
            <person name="Gorbushina A."/>
            <person name="Stielow B."/>
            <person name="Teixiera M."/>
            <person name="Abouelleil A."/>
            <person name="Chapman S.B."/>
            <person name="Priest M."/>
            <person name="Young S.K."/>
            <person name="Wortman J."/>
            <person name="Nusbaum C."/>
            <person name="Birren B."/>
        </authorList>
    </citation>
    <scope>NUCLEOTIDE SEQUENCE [LARGE SCALE GENOMIC DNA]</scope>
    <source>
        <strain evidence="7 8">CBS 43764</strain>
    </source>
</reference>
<dbReference type="VEuPathDB" id="FungiDB:PV09_08413"/>
<dbReference type="SUPFAM" id="SSF48452">
    <property type="entry name" value="TPR-like"/>
    <property type="match status" value="1"/>
</dbReference>
<feature type="region of interest" description="Disordered" evidence="5">
    <location>
        <begin position="1"/>
        <end position="82"/>
    </location>
</feature>
<feature type="domain" description="S1 motif" evidence="6">
    <location>
        <begin position="745"/>
        <end position="818"/>
    </location>
</feature>
<feature type="domain" description="S1 motif" evidence="6">
    <location>
        <begin position="164"/>
        <end position="262"/>
    </location>
</feature>
<dbReference type="InterPro" id="IPR011990">
    <property type="entry name" value="TPR-like_helical_dom_sf"/>
</dbReference>
<accession>A0A0D2A193</accession>
<dbReference type="PANTHER" id="PTHR23270:SF10">
    <property type="entry name" value="PROTEIN RRP5 HOMOLOG"/>
    <property type="match status" value="1"/>
</dbReference>
<feature type="compositionally biased region" description="Basic and acidic residues" evidence="5">
    <location>
        <begin position="1409"/>
        <end position="1423"/>
    </location>
</feature>
<proteinExistence type="predicted"/>
<name>A0A0D2A193_9PEZI</name>
<keyword evidence="8" id="KW-1185">Reference proteome</keyword>
<dbReference type="FunCoup" id="A0A0D2A193">
    <property type="interactions" value="1077"/>
</dbReference>
<feature type="domain" description="S1 motif" evidence="6">
    <location>
        <begin position="1325"/>
        <end position="1396"/>
    </location>
</feature>
<dbReference type="Pfam" id="PF24685">
    <property type="entry name" value="OB_RRP5_4th"/>
    <property type="match status" value="1"/>
</dbReference>
<evidence type="ECO:0000256" key="2">
    <source>
        <dbReference type="ARBA" id="ARBA00022552"/>
    </source>
</evidence>
<dbReference type="OrthoDB" id="412781at2759"/>
<dbReference type="Gene3D" id="2.40.50.140">
    <property type="entry name" value="Nucleic acid-binding proteins"/>
    <property type="match status" value="8"/>
</dbReference>
<dbReference type="RefSeq" id="XP_016209939.1">
    <property type="nucleotide sequence ID" value="XM_016362304.1"/>
</dbReference>
<feature type="region of interest" description="Disordered" evidence="5">
    <location>
        <begin position="1472"/>
        <end position="1511"/>
    </location>
</feature>
<keyword evidence="3" id="KW-0677">Repeat</keyword>
<feature type="compositionally biased region" description="Basic and acidic residues" evidence="5">
    <location>
        <begin position="138"/>
        <end position="151"/>
    </location>
</feature>
<keyword evidence="2" id="KW-0698">rRNA processing</keyword>
<comment type="subcellular location">
    <subcellularLocation>
        <location evidence="1">Nucleus</location>
        <location evidence="1">Nucleolus</location>
    </subcellularLocation>
</comment>
<dbReference type="CDD" id="cd05693">
    <property type="entry name" value="S1_Rrp5_repeat_hs1_sc1"/>
    <property type="match status" value="1"/>
</dbReference>
<feature type="compositionally biased region" description="Basic and acidic residues" evidence="5">
    <location>
        <begin position="21"/>
        <end position="51"/>
    </location>
</feature>
<organism evidence="7 8">
    <name type="scientific">Verruconis gallopava</name>
    <dbReference type="NCBI Taxonomy" id="253628"/>
    <lineage>
        <taxon>Eukaryota</taxon>
        <taxon>Fungi</taxon>
        <taxon>Dikarya</taxon>
        <taxon>Ascomycota</taxon>
        <taxon>Pezizomycotina</taxon>
        <taxon>Dothideomycetes</taxon>
        <taxon>Pleosporomycetidae</taxon>
        <taxon>Venturiales</taxon>
        <taxon>Sympoventuriaceae</taxon>
        <taxon>Verruconis</taxon>
    </lineage>
</organism>
<keyword evidence="4" id="KW-0539">Nucleus</keyword>
<dbReference type="GeneID" id="27316386"/>
<feature type="compositionally biased region" description="Acidic residues" evidence="5">
    <location>
        <begin position="1432"/>
        <end position="1441"/>
    </location>
</feature>
<dbReference type="STRING" id="253628.A0A0D2A193"/>
<evidence type="ECO:0000313" key="8">
    <source>
        <dbReference type="Proteomes" id="UP000053259"/>
    </source>
</evidence>
<dbReference type="CDD" id="cd05698">
    <property type="entry name" value="S1_Rrp5_repeat_hs6_sc5"/>
    <property type="match status" value="1"/>
</dbReference>
<sequence length="1797" mass="199066">MSNGATEKVQALHKKPRRSSRGTEDDFKVAKRAKTQDEMPSTSRKDKKETAAKSQLTTKSVLNLEERTFPRGGASVLTPIERKQIQIQADRDALFEEAGKKRPPPQDISDDDDQGDTIAEKAKKKQKEINPSKRRKTRQLDHPNKTEEKADRIEGLSFKKLVPGSLILGQVADITSRDVAISLPNGLTGYVPLMSISRQLSERVEKLLEDADENSESSNSSEFEDIDIKKLFRIGQYVRAAVVSCGETKSGKHKKHIELSLDPRLVNVGLTKDDIVVDSTIQASVISIEDNGLVMDLGIDDVDAKGFIGADDVDVDVKHTDIPEGAVLLCLVTGHGGNGRVVKLSSSTATIGNVKKGKHTLTNSPSVNAYIPGTAASVIVSEVTENGIRGTIMGMVDVTADLVHAGGAEGNINLEEKFKSGSRLQARVLFTYPKNESQRLGISVLEHIVSLSPKSSADQHRTSPLERLPLSSTVEEAKIVKVAPRMGVYLDLGVPGVYAFAHISNLSDKKVDSLSADSGPYKLGTSHRARVIGYSAIDGLFAVSLQESTLSQPFLRVEDVHPGQLVDGTIESLPIKSNGVSGILLQLADGIRGFVPVEHISDTVLKHPERKYRPGMRVKARVLRVNREKQTIYLTMKKTLVGSEIEPWTNYDSLNVGDLAPGFITRLSPSGAWVQFYGDVRAFLPVGEMSEAYIKDPAEHFRLAQVVNVHIVSIDREGRRMIVSCKDPASFSKEREEAFAALEVGQLVDGTVIELAKDLITLELASGIQGHLRVQQLTDGGEKKNAAALAKMRAGMRLQNLTILQKLGGSRAVVLSSKPSIMEAARNGRLLTRFEDLQRKKKVDGFVRGITATGVFVEFGNRIVGLIPETGMPDGMKQLRMQNYGLTVGQSISAMVWNIYADENRFTLTLREEVIPDKVNDSKKPLRAPQAPRELGNPVDPKLATVDDLKIGTQTFARVNAVKELQLNISLADNVHGRIHATEVFKAYEDIENPKAPLQSIKHNATLPVTVIGLHNARTYKFLPFSHRQSVHPVYECSHRQSDTSEPETLSLLKLKEGEERLAFVCKYTGSHALASVSPDIHGIIDVVDLASIETDYQNAFPIGSALQVKVRRIDVEKGKLQLAPTAAPELSKRTFEEGGIYVGRVTRTHADGLDVQLSRHCWGLVPLTELADDYDQADPDRWSVKEAIKVKVLAKQDSEGKFVLSARPSLAGVHTGAAEPKDRHIRGNNDLATCEVIRGFVKKISSQGMLVRLGWNTIAQVPIHELSDEFIKNYAVAFQLRQLVTGKITKVDADGGHHKMSLRKSVLNDPNYQPELGFADINIGDIVDAVVVKVENYGVFIRVVRSKNIRGLCHVKELANTRIEDPSKLYSEGDLVKAKIIKLDKAKRHVNFSLKAVHFQELPEARVDSEEERAVHEMDDAKTGTYPEPVQAEDEESEVEEVNKTLDHAPARKQSLASGLKTGAFNWEGVAGESRQDDAEPEADEYRHTKKRRKAEIQIDKTGDLDSHGPQSVSDFERLLLGQPNSSALWIQYMAFQLGLSEVEKAREVAERALKTIHMREEEEKLNIWIAMLNLENTYGSEESLESVFERACQMSDKKEVNFRLASIYIDSGKHKEAEALFSRMRKSRDISCDPNYWLNYATLLMTTMNRADEARALLQRATQALPAHQHAHLISRFGALEYQSVNGDVERGRTIFEGLIDAHKTGHDLWDQYLAQEISLLQAGKGDVDSVRRLFERMTKLKMRPKRARYVFKRWMSWEKGLVDSGKGSDKMVAKVKELAEQWVANEGQGKQPDA</sequence>
<dbReference type="EMBL" id="KN847568">
    <property type="protein sequence ID" value="KIW00070.1"/>
    <property type="molecule type" value="Genomic_DNA"/>
</dbReference>
<dbReference type="InterPro" id="IPR003107">
    <property type="entry name" value="HAT"/>
</dbReference>
<dbReference type="PANTHER" id="PTHR23270">
    <property type="entry name" value="PROGRAMMED CELL DEATH PROTEIN 11 PRE-RRNA PROCESSING PROTEIN RRP5"/>
    <property type="match status" value="1"/>
</dbReference>
<dbReference type="InterPro" id="IPR012340">
    <property type="entry name" value="NA-bd_OB-fold"/>
</dbReference>
<feature type="domain" description="S1 motif" evidence="6">
    <location>
        <begin position="563"/>
        <end position="637"/>
    </location>
</feature>
<dbReference type="FunFam" id="2.40.50.140:FF:000103">
    <property type="entry name" value="protein RRP5 homolog"/>
    <property type="match status" value="3"/>
</dbReference>
<evidence type="ECO:0000256" key="3">
    <source>
        <dbReference type="ARBA" id="ARBA00022737"/>
    </source>
</evidence>
<feature type="domain" description="S1 motif" evidence="6">
    <location>
        <begin position="657"/>
        <end position="726"/>
    </location>
</feature>
<feature type="compositionally biased region" description="Basic residues" evidence="5">
    <location>
        <begin position="11"/>
        <end position="20"/>
    </location>
</feature>
<dbReference type="Proteomes" id="UP000053259">
    <property type="component" value="Unassembled WGS sequence"/>
</dbReference>
<dbReference type="PROSITE" id="PS50126">
    <property type="entry name" value="S1"/>
    <property type="match status" value="10"/>
</dbReference>
<feature type="domain" description="S1 motif" evidence="6">
    <location>
        <begin position="1139"/>
        <end position="1208"/>
    </location>
</feature>
<dbReference type="SMART" id="SM00316">
    <property type="entry name" value="S1"/>
    <property type="match status" value="12"/>
</dbReference>
<feature type="region of interest" description="Disordered" evidence="5">
    <location>
        <begin position="121"/>
        <end position="151"/>
    </location>
</feature>